<dbReference type="PANTHER" id="PTHR24559">
    <property type="entry name" value="TRANSPOSON TY3-I GAG-POL POLYPROTEIN"/>
    <property type="match status" value="1"/>
</dbReference>
<dbReference type="OrthoDB" id="6776860at2759"/>
<dbReference type="InterPro" id="IPR043128">
    <property type="entry name" value="Rev_trsase/Diguanyl_cyclase"/>
</dbReference>
<accession>A0A9Q3EQX0</accession>
<dbReference type="SUPFAM" id="SSF56672">
    <property type="entry name" value="DNA/RNA polymerases"/>
    <property type="match status" value="1"/>
</dbReference>
<dbReference type="InterPro" id="IPR053134">
    <property type="entry name" value="RNA-dir_DNA_polymerase"/>
</dbReference>
<keyword evidence="2" id="KW-1185">Reference proteome</keyword>
<dbReference type="InterPro" id="IPR043502">
    <property type="entry name" value="DNA/RNA_pol_sf"/>
</dbReference>
<dbReference type="Gene3D" id="3.30.70.270">
    <property type="match status" value="1"/>
</dbReference>
<gene>
    <name evidence="1" type="ORF">O181_065359</name>
</gene>
<dbReference type="AlphaFoldDB" id="A0A9Q3EQX0"/>
<dbReference type="Gene3D" id="3.10.10.10">
    <property type="entry name" value="HIV Type 1 Reverse Transcriptase, subunit A, domain 1"/>
    <property type="match status" value="1"/>
</dbReference>
<protein>
    <submittedName>
        <fullName evidence="1">Uncharacterized protein</fullName>
    </submittedName>
</protein>
<name>A0A9Q3EQX0_9BASI</name>
<sequence length="139" mass="15909">MRQELIDALYTYKTAFASDNETSGTIRGQEVDITFNIDRPIPPVLRRTAYPTSPRSREALGKHIQDLIKLGVLRKVGHNEEAELKAPVIIAYNNHKSRMVGDFRKLNTYTFPDRYPVPRIQESLTQLSKSKYITSMDAL</sequence>
<evidence type="ECO:0000313" key="1">
    <source>
        <dbReference type="EMBL" id="MBW0525644.1"/>
    </source>
</evidence>
<dbReference type="PANTHER" id="PTHR24559:SF444">
    <property type="entry name" value="REVERSE TRANSCRIPTASE DOMAIN-CONTAINING PROTEIN"/>
    <property type="match status" value="1"/>
</dbReference>
<comment type="caution">
    <text evidence="1">The sequence shown here is derived from an EMBL/GenBank/DDBJ whole genome shotgun (WGS) entry which is preliminary data.</text>
</comment>
<organism evidence="1 2">
    <name type="scientific">Austropuccinia psidii MF-1</name>
    <dbReference type="NCBI Taxonomy" id="1389203"/>
    <lineage>
        <taxon>Eukaryota</taxon>
        <taxon>Fungi</taxon>
        <taxon>Dikarya</taxon>
        <taxon>Basidiomycota</taxon>
        <taxon>Pucciniomycotina</taxon>
        <taxon>Pucciniomycetes</taxon>
        <taxon>Pucciniales</taxon>
        <taxon>Sphaerophragmiaceae</taxon>
        <taxon>Austropuccinia</taxon>
    </lineage>
</organism>
<reference evidence="1" key="1">
    <citation type="submission" date="2021-03" db="EMBL/GenBank/DDBJ databases">
        <title>Draft genome sequence of rust myrtle Austropuccinia psidii MF-1, a brazilian biotype.</title>
        <authorList>
            <person name="Quecine M.C."/>
            <person name="Pachon D.M.R."/>
            <person name="Bonatelli M.L."/>
            <person name="Correr F.H."/>
            <person name="Franceschini L.M."/>
            <person name="Leite T.F."/>
            <person name="Margarido G.R.A."/>
            <person name="Almeida C.A."/>
            <person name="Ferrarezi J.A."/>
            <person name="Labate C.A."/>
        </authorList>
    </citation>
    <scope>NUCLEOTIDE SEQUENCE</scope>
    <source>
        <strain evidence="1">MF-1</strain>
    </source>
</reference>
<dbReference type="EMBL" id="AVOT02031969">
    <property type="protein sequence ID" value="MBW0525644.1"/>
    <property type="molecule type" value="Genomic_DNA"/>
</dbReference>
<proteinExistence type="predicted"/>
<dbReference type="Proteomes" id="UP000765509">
    <property type="component" value="Unassembled WGS sequence"/>
</dbReference>
<evidence type="ECO:0000313" key="2">
    <source>
        <dbReference type="Proteomes" id="UP000765509"/>
    </source>
</evidence>